<comment type="caution">
    <text evidence="3">The sequence shown here is derived from an EMBL/GenBank/DDBJ whole genome shotgun (WGS) entry which is preliminary data.</text>
</comment>
<proteinExistence type="predicted"/>
<dbReference type="EMBL" id="WIQW01000140">
    <property type="protein sequence ID" value="KAF3080304.1"/>
    <property type="molecule type" value="Genomic_DNA"/>
</dbReference>
<dbReference type="Proteomes" id="UP000297595">
    <property type="component" value="Unassembled WGS sequence"/>
</dbReference>
<accession>A0A7C8NR17</accession>
<evidence type="ECO:0000313" key="5">
    <source>
        <dbReference type="Proteomes" id="UP000297595"/>
    </source>
</evidence>
<evidence type="ECO:0000313" key="2">
    <source>
        <dbReference type="EMBL" id="KAF3080304.1"/>
    </source>
</evidence>
<evidence type="ECO:0000313" key="6">
    <source>
        <dbReference type="Proteomes" id="UP000475325"/>
    </source>
</evidence>
<dbReference type="Proteomes" id="UP000475325">
    <property type="component" value="Unassembled WGS sequence"/>
</dbReference>
<organism evidence="3 7">
    <name type="scientific">Orbilia oligospora</name>
    <name type="common">Nematode-trapping fungus</name>
    <name type="synonym">Arthrobotrys oligospora</name>
    <dbReference type="NCBI Taxonomy" id="2813651"/>
    <lineage>
        <taxon>Eukaryota</taxon>
        <taxon>Fungi</taxon>
        <taxon>Dikarya</taxon>
        <taxon>Ascomycota</taxon>
        <taxon>Pezizomycotina</taxon>
        <taxon>Orbiliomycetes</taxon>
        <taxon>Orbiliales</taxon>
        <taxon>Orbiliaceae</taxon>
        <taxon>Orbilia</taxon>
    </lineage>
</organism>
<dbReference type="OrthoDB" id="5289436at2759"/>
<dbReference type="AlphaFoldDB" id="A0A7C8NR17"/>
<dbReference type="Proteomes" id="UP000480548">
    <property type="component" value="Unassembled WGS sequence"/>
</dbReference>
<evidence type="ECO:0000313" key="4">
    <source>
        <dbReference type="EMBL" id="TGJ66426.1"/>
    </source>
</evidence>
<feature type="region of interest" description="Disordered" evidence="1">
    <location>
        <begin position="1"/>
        <end position="34"/>
    </location>
</feature>
<evidence type="ECO:0000256" key="1">
    <source>
        <dbReference type="SAM" id="MobiDB-lite"/>
    </source>
</evidence>
<name>A0A7C8NR17_ORBOL</name>
<feature type="compositionally biased region" description="Basic and acidic residues" evidence="1">
    <location>
        <begin position="14"/>
        <end position="34"/>
    </location>
</feature>
<feature type="compositionally biased region" description="Polar residues" evidence="1">
    <location>
        <begin position="1"/>
        <end position="12"/>
    </location>
</feature>
<dbReference type="EMBL" id="WIQW01000140">
    <property type="protein sequence ID" value="KAF3080305.1"/>
    <property type="molecule type" value="Genomic_DNA"/>
</dbReference>
<dbReference type="EMBL" id="SOZJ01000005">
    <property type="protein sequence ID" value="TGJ66426.1"/>
    <property type="molecule type" value="Genomic_DNA"/>
</dbReference>
<gene>
    <name evidence="4" type="ORF">EYR41_008057</name>
    <name evidence="2" type="ORF">TWF102_002397</name>
    <name evidence="3" type="ORF">TWF703_001574</name>
</gene>
<reference evidence="6 7" key="2">
    <citation type="submission" date="2019-06" db="EMBL/GenBank/DDBJ databases">
        <authorList>
            <person name="Palmer J.M."/>
        </authorList>
    </citation>
    <scope>NUCLEOTIDE SEQUENCE [LARGE SCALE GENOMIC DNA]</scope>
    <source>
        <strain evidence="2 6">TWF102</strain>
        <strain evidence="3 7">TWF703</strain>
    </source>
</reference>
<evidence type="ECO:0000313" key="7">
    <source>
        <dbReference type="Proteomes" id="UP000480548"/>
    </source>
</evidence>
<evidence type="ECO:0000313" key="3">
    <source>
        <dbReference type="EMBL" id="KAF3121881.1"/>
    </source>
</evidence>
<dbReference type="EMBL" id="WIQZ01000127">
    <property type="protein sequence ID" value="KAF3121881.1"/>
    <property type="molecule type" value="Genomic_DNA"/>
</dbReference>
<sequence>MNSNSNDKSTSMRGMKEGMRGVDHEDNPMPIPERRKSWTDRMRETMGFHTGPAAQHSSDKPITQQAQMKVDSAIDDMKQTMDSTETGAKVHRRGSEILEEVKKEAIRREIGGSQLFGSPRAAKREATAANSFLTKYANESAPGENTA</sequence>
<protein>
    <submittedName>
        <fullName evidence="3">Uncharacterized protein</fullName>
    </submittedName>
</protein>
<reference evidence="4 5" key="1">
    <citation type="submission" date="2019-03" db="EMBL/GenBank/DDBJ databases">
        <title>Nematode-trapping fungi genome.</title>
        <authorList>
            <person name="Vidal-Diez De Ulzurrun G."/>
        </authorList>
    </citation>
    <scope>NUCLEOTIDE SEQUENCE [LARGE SCALE GENOMIC DNA]</scope>
    <source>
        <strain evidence="4 5">TWF154</strain>
    </source>
</reference>